<dbReference type="AlphaFoldDB" id="C0CVP2"/>
<dbReference type="EMBL" id="ACCJ01000046">
    <property type="protein sequence ID" value="EEG56853.1"/>
    <property type="molecule type" value="Genomic_DNA"/>
</dbReference>
<organism evidence="2 3">
    <name type="scientific">[Clostridium] asparagiforme DSM 15981</name>
    <dbReference type="NCBI Taxonomy" id="518636"/>
    <lineage>
        <taxon>Bacteria</taxon>
        <taxon>Bacillati</taxon>
        <taxon>Bacillota</taxon>
        <taxon>Clostridia</taxon>
        <taxon>Lachnospirales</taxon>
        <taxon>Lachnospiraceae</taxon>
        <taxon>Enterocloster</taxon>
    </lineage>
</organism>
<reference evidence="2 3" key="2">
    <citation type="submission" date="2009-02" db="EMBL/GenBank/DDBJ databases">
        <title>Draft genome sequence of Clostridium asparagiforme (DSM 15981).</title>
        <authorList>
            <person name="Sudarsanam P."/>
            <person name="Ley R."/>
            <person name="Guruge J."/>
            <person name="Turnbaugh P.J."/>
            <person name="Mahowald M."/>
            <person name="Liep D."/>
            <person name="Gordon J."/>
        </authorList>
    </citation>
    <scope>NUCLEOTIDE SEQUENCE [LARGE SCALE GENOMIC DNA]</scope>
    <source>
        <strain evidence="2 3">DSM 15981</strain>
    </source>
</reference>
<keyword evidence="3" id="KW-1185">Reference proteome</keyword>
<keyword evidence="1" id="KW-0472">Membrane</keyword>
<dbReference type="Proteomes" id="UP000004756">
    <property type="component" value="Unassembled WGS sequence"/>
</dbReference>
<sequence length="62" mass="7151">MLSFRKNQSLSFIARGDSILEIIRILLKFFVVGRLFLLISMNVILPLDLNLSIIMIAFVNIR</sequence>
<name>C0CVP2_9FIRM</name>
<evidence type="ECO:0000313" key="2">
    <source>
        <dbReference type="EMBL" id="EEG56853.1"/>
    </source>
</evidence>
<comment type="caution">
    <text evidence="2">The sequence shown here is derived from an EMBL/GenBank/DDBJ whole genome shotgun (WGS) entry which is preliminary data.</text>
</comment>
<keyword evidence="1" id="KW-1133">Transmembrane helix</keyword>
<dbReference type="HOGENOM" id="CLU_2895940_0_0_9"/>
<feature type="transmembrane region" description="Helical" evidence="1">
    <location>
        <begin position="37"/>
        <end position="59"/>
    </location>
</feature>
<proteinExistence type="predicted"/>
<accession>C0CVP2</accession>
<reference evidence="2 3" key="1">
    <citation type="submission" date="2009-01" db="EMBL/GenBank/DDBJ databases">
        <authorList>
            <person name="Fulton L."/>
            <person name="Clifton S."/>
            <person name="Fulton B."/>
            <person name="Xu J."/>
            <person name="Minx P."/>
            <person name="Pepin K.H."/>
            <person name="Johnson M."/>
            <person name="Bhonagiri V."/>
            <person name="Nash W.E."/>
            <person name="Mardis E.R."/>
            <person name="Wilson R.K."/>
        </authorList>
    </citation>
    <scope>NUCLEOTIDE SEQUENCE [LARGE SCALE GENOMIC DNA]</scope>
    <source>
        <strain evidence="2 3">DSM 15981</strain>
    </source>
</reference>
<protein>
    <submittedName>
        <fullName evidence="2">Uncharacterized protein</fullName>
    </submittedName>
</protein>
<evidence type="ECO:0000313" key="3">
    <source>
        <dbReference type="Proteomes" id="UP000004756"/>
    </source>
</evidence>
<evidence type="ECO:0000256" key="1">
    <source>
        <dbReference type="SAM" id="Phobius"/>
    </source>
</evidence>
<gene>
    <name evidence="2" type="ORF">CLOSTASPAR_01045</name>
</gene>
<keyword evidence="1" id="KW-0812">Transmembrane</keyword>